<evidence type="ECO:0000313" key="1">
    <source>
        <dbReference type="EMBL" id="GFS63694.1"/>
    </source>
</evidence>
<dbReference type="AlphaFoldDB" id="A0A8X6MJF2"/>
<protein>
    <submittedName>
        <fullName evidence="1">Uncharacterized protein</fullName>
    </submittedName>
</protein>
<proteinExistence type="predicted"/>
<accession>A0A8X6MJF2</accession>
<evidence type="ECO:0000313" key="2">
    <source>
        <dbReference type="Proteomes" id="UP000886998"/>
    </source>
</evidence>
<reference evidence="1" key="1">
    <citation type="submission" date="2020-08" db="EMBL/GenBank/DDBJ databases">
        <title>Multicomponent nature underlies the extraordinary mechanical properties of spider dragline silk.</title>
        <authorList>
            <person name="Kono N."/>
            <person name="Nakamura H."/>
            <person name="Mori M."/>
            <person name="Yoshida Y."/>
            <person name="Ohtoshi R."/>
            <person name="Malay A.D."/>
            <person name="Moran D.A.P."/>
            <person name="Tomita M."/>
            <person name="Numata K."/>
            <person name="Arakawa K."/>
        </authorList>
    </citation>
    <scope>NUCLEOTIDE SEQUENCE</scope>
</reference>
<sequence>MPCFDQTFFMQMGKSLALSHDYLSTFKALERILALKKEQSTHMEHVQPRLADDFQPGSLQPCVVPERQTIGQCMAICRWVTEGMLA</sequence>
<keyword evidence="2" id="KW-1185">Reference proteome</keyword>
<comment type="caution">
    <text evidence="1">The sequence shown here is derived from an EMBL/GenBank/DDBJ whole genome shotgun (WGS) entry which is preliminary data.</text>
</comment>
<dbReference type="Proteomes" id="UP000886998">
    <property type="component" value="Unassembled WGS sequence"/>
</dbReference>
<gene>
    <name evidence="1" type="ORF">TNIN_348751</name>
</gene>
<name>A0A8X6MJF2_9ARAC</name>
<dbReference type="EMBL" id="BMAV01027943">
    <property type="protein sequence ID" value="GFS63694.1"/>
    <property type="molecule type" value="Genomic_DNA"/>
</dbReference>
<organism evidence="1 2">
    <name type="scientific">Trichonephila inaurata madagascariensis</name>
    <dbReference type="NCBI Taxonomy" id="2747483"/>
    <lineage>
        <taxon>Eukaryota</taxon>
        <taxon>Metazoa</taxon>
        <taxon>Ecdysozoa</taxon>
        <taxon>Arthropoda</taxon>
        <taxon>Chelicerata</taxon>
        <taxon>Arachnida</taxon>
        <taxon>Araneae</taxon>
        <taxon>Araneomorphae</taxon>
        <taxon>Entelegynae</taxon>
        <taxon>Araneoidea</taxon>
        <taxon>Nephilidae</taxon>
        <taxon>Trichonephila</taxon>
        <taxon>Trichonephila inaurata</taxon>
    </lineage>
</organism>